<name>A1WUX8_HALHL</name>
<evidence type="ECO:0000313" key="3">
    <source>
        <dbReference type="Proteomes" id="UP000000647"/>
    </source>
</evidence>
<organism evidence="2 3">
    <name type="scientific">Halorhodospira halophila (strain DSM 244 / SL1)</name>
    <name type="common">Ectothiorhodospira halophila (strain DSM 244 / SL1)</name>
    <dbReference type="NCBI Taxonomy" id="349124"/>
    <lineage>
        <taxon>Bacteria</taxon>
        <taxon>Pseudomonadati</taxon>
        <taxon>Pseudomonadota</taxon>
        <taxon>Gammaproteobacteria</taxon>
        <taxon>Chromatiales</taxon>
        <taxon>Ectothiorhodospiraceae</taxon>
        <taxon>Halorhodospira</taxon>
    </lineage>
</organism>
<evidence type="ECO:0000256" key="1">
    <source>
        <dbReference type="SAM" id="SignalP"/>
    </source>
</evidence>
<feature type="signal peptide" evidence="1">
    <location>
        <begin position="1"/>
        <end position="22"/>
    </location>
</feature>
<dbReference type="InterPro" id="IPR007433">
    <property type="entry name" value="DUF481"/>
</dbReference>
<sequence length="239" mass="27054">MHRRSIPLATALALGVAGGSAAAEDREASASLGIAINQGNTESERYNLNADYLERTNAHRFTANLELNRGKDGDGDEDVNNSRIGGGYDWFFHGPWYANSTLSWRQDRKADLRQRYVAGLGAGYQFFDDDRTRLSAEAGPTYISEETLGGSRSREGALRWALDYRQYFAEGALRFFHRHELITEVDDADEWFVTTRTGLRMPLMENLSASLQFNYDYDNNTEADSRYDATTLVNLTYDW</sequence>
<evidence type="ECO:0000313" key="2">
    <source>
        <dbReference type="EMBL" id="ABM61490.1"/>
    </source>
</evidence>
<dbReference type="HOGENOM" id="CLU_1159801_0_0_6"/>
<protein>
    <recommendedName>
        <fullName evidence="4">Salt-induced outer membrane protein</fullName>
    </recommendedName>
</protein>
<dbReference type="AlphaFoldDB" id="A1WUX8"/>
<feature type="chain" id="PRO_5002640166" description="Salt-induced outer membrane protein" evidence="1">
    <location>
        <begin position="23"/>
        <end position="239"/>
    </location>
</feature>
<reference evidence="2 3" key="2">
    <citation type="journal article" date="2013" name="Stand. Genomic Sci.">
        <title>Complete genome sequence of Halorhodospira halophila SL1.</title>
        <authorList>
            <person name="Challacombe J.F."/>
            <person name="Majid S."/>
            <person name="Deole R."/>
            <person name="Brettin T.S."/>
            <person name="Bruce D."/>
            <person name="Delano S.F."/>
            <person name="Detter J.C."/>
            <person name="Gleasner C.D."/>
            <person name="Han C.S."/>
            <person name="Misra M."/>
            <person name="Reitenga K.G."/>
            <person name="Mikhailova N."/>
            <person name="Woyke T."/>
            <person name="Pitluck S."/>
            <person name="Nolan M."/>
            <person name="Land M.L."/>
            <person name="Saunders E."/>
            <person name="Tapia R."/>
            <person name="Lapidus A."/>
            <person name="Ivanova N."/>
            <person name="Hoff W.D."/>
        </authorList>
    </citation>
    <scope>NUCLEOTIDE SEQUENCE [LARGE SCALE GENOMIC DNA]</scope>
    <source>
        <strain evidence="3">DSM 244 / SL1</strain>
    </source>
</reference>
<evidence type="ECO:0008006" key="4">
    <source>
        <dbReference type="Google" id="ProtNLM"/>
    </source>
</evidence>
<accession>A1WUX8</accession>
<dbReference type="RefSeq" id="WP_011813513.1">
    <property type="nucleotide sequence ID" value="NC_008789.1"/>
</dbReference>
<dbReference type="eggNOG" id="COG3137">
    <property type="taxonomic scope" value="Bacteria"/>
</dbReference>
<dbReference type="Proteomes" id="UP000000647">
    <property type="component" value="Chromosome"/>
</dbReference>
<dbReference type="KEGG" id="hha:Hhal_0708"/>
<gene>
    <name evidence="2" type="ordered locus">Hhal_0708</name>
</gene>
<proteinExistence type="predicted"/>
<dbReference type="EMBL" id="CP000544">
    <property type="protein sequence ID" value="ABM61490.1"/>
    <property type="molecule type" value="Genomic_DNA"/>
</dbReference>
<dbReference type="Pfam" id="PF04338">
    <property type="entry name" value="DUF481"/>
    <property type="match status" value="1"/>
</dbReference>
<keyword evidence="1" id="KW-0732">Signal</keyword>
<reference evidence="3" key="1">
    <citation type="submission" date="2006-12" db="EMBL/GenBank/DDBJ databases">
        <title>Complete sequence of Halorhodospira halophila SL1.</title>
        <authorList>
            <consortium name="US DOE Joint Genome Institute"/>
            <person name="Copeland A."/>
            <person name="Lucas S."/>
            <person name="Lapidus A."/>
            <person name="Barry K."/>
            <person name="Detter J.C."/>
            <person name="Glavina del Rio T."/>
            <person name="Hammon N."/>
            <person name="Israni S."/>
            <person name="Dalin E."/>
            <person name="Tice H."/>
            <person name="Pitluck S."/>
            <person name="Saunders E."/>
            <person name="Brettin T."/>
            <person name="Bruce D."/>
            <person name="Han C."/>
            <person name="Tapia R."/>
            <person name="Schmutz J."/>
            <person name="Larimer F."/>
            <person name="Land M."/>
            <person name="Hauser L."/>
            <person name="Kyrpides N."/>
            <person name="Mikhailova N."/>
            <person name="Hoff W."/>
            <person name="Richardson P."/>
        </authorList>
    </citation>
    <scope>NUCLEOTIDE SEQUENCE [LARGE SCALE GENOMIC DNA]</scope>
    <source>
        <strain evidence="3">DSM 244 / SL1</strain>
    </source>
</reference>
<keyword evidence="3" id="KW-1185">Reference proteome</keyword>